<evidence type="ECO:0000313" key="9">
    <source>
        <dbReference type="EMBL" id="UYV82327.1"/>
    </source>
</evidence>
<keyword evidence="4" id="KW-0472">Membrane</keyword>
<keyword evidence="3" id="KW-1133">Transmembrane helix</keyword>
<name>A0ABY6LPM5_9ARAC</name>
<dbReference type="SUPFAM" id="SSF53822">
    <property type="entry name" value="Periplasmic binding protein-like I"/>
    <property type="match status" value="1"/>
</dbReference>
<accession>A0ABY6LPM5</accession>
<comment type="subcellular location">
    <subcellularLocation>
        <location evidence="1">Membrane</location>
        <topology evidence="1">Multi-pass membrane protein</topology>
    </subcellularLocation>
</comment>
<evidence type="ECO:0000259" key="7">
    <source>
        <dbReference type="Pfam" id="PF01094"/>
    </source>
</evidence>
<dbReference type="InterPro" id="IPR001828">
    <property type="entry name" value="ANF_lig-bd_rcpt"/>
</dbReference>
<dbReference type="PRINTS" id="PR00248">
    <property type="entry name" value="GPCRMGR"/>
</dbReference>
<evidence type="ECO:0000256" key="6">
    <source>
        <dbReference type="ARBA" id="ARBA00023180"/>
    </source>
</evidence>
<evidence type="ECO:0000313" key="8">
    <source>
        <dbReference type="EMBL" id="UYV82325.1"/>
    </source>
</evidence>
<evidence type="ECO:0000256" key="5">
    <source>
        <dbReference type="ARBA" id="ARBA00023170"/>
    </source>
</evidence>
<keyword evidence="5" id="KW-0675">Receptor</keyword>
<sequence>MIVLGCVEQDEGIQQLEALIYTLIKINADEKLLPGVRLGVLAMDSCDSTAYALEQSLDFIKGFIARSDSDHQFRCRDGSAPRFRDGSFDRVVGVIGGQSSAVSIQLANLLRLFHVPQISYLSTSPTLSNKEKFAYFFRTVPSDVNQAHAILEILK</sequence>
<dbReference type="InterPro" id="IPR050726">
    <property type="entry name" value="mGluR"/>
</dbReference>
<evidence type="ECO:0000256" key="4">
    <source>
        <dbReference type="ARBA" id="ARBA00023136"/>
    </source>
</evidence>
<evidence type="ECO:0000256" key="3">
    <source>
        <dbReference type="ARBA" id="ARBA00022989"/>
    </source>
</evidence>
<keyword evidence="10" id="KW-1185">Reference proteome</keyword>
<evidence type="ECO:0000256" key="2">
    <source>
        <dbReference type="ARBA" id="ARBA00022692"/>
    </source>
</evidence>
<organism evidence="9 10">
    <name type="scientific">Cordylochernes scorpioides</name>
    <dbReference type="NCBI Taxonomy" id="51811"/>
    <lineage>
        <taxon>Eukaryota</taxon>
        <taxon>Metazoa</taxon>
        <taxon>Ecdysozoa</taxon>
        <taxon>Arthropoda</taxon>
        <taxon>Chelicerata</taxon>
        <taxon>Arachnida</taxon>
        <taxon>Pseudoscorpiones</taxon>
        <taxon>Cheliferoidea</taxon>
        <taxon>Chernetidae</taxon>
        <taxon>Cordylochernes</taxon>
    </lineage>
</organism>
<dbReference type="InterPro" id="IPR028082">
    <property type="entry name" value="Peripla_BP_I"/>
</dbReference>
<dbReference type="EMBL" id="CP092883">
    <property type="protein sequence ID" value="UYV82327.1"/>
    <property type="molecule type" value="Genomic_DNA"/>
</dbReference>
<evidence type="ECO:0000313" key="10">
    <source>
        <dbReference type="Proteomes" id="UP001235939"/>
    </source>
</evidence>
<dbReference type="Proteomes" id="UP001235939">
    <property type="component" value="Chromosome 21"/>
</dbReference>
<dbReference type="InterPro" id="IPR000337">
    <property type="entry name" value="GPCR_3"/>
</dbReference>
<proteinExistence type="predicted"/>
<gene>
    <name evidence="8" type="ORF">LAZ67_21001716</name>
    <name evidence="9" type="ORF">LAZ67_21001719</name>
</gene>
<evidence type="ECO:0000256" key="1">
    <source>
        <dbReference type="ARBA" id="ARBA00004141"/>
    </source>
</evidence>
<protein>
    <recommendedName>
        <fullName evidence="7">Receptor ligand binding region domain-containing protein</fullName>
    </recommendedName>
</protein>
<dbReference type="Pfam" id="PF01094">
    <property type="entry name" value="ANF_receptor"/>
    <property type="match status" value="1"/>
</dbReference>
<dbReference type="Gene3D" id="3.40.50.2300">
    <property type="match status" value="1"/>
</dbReference>
<keyword evidence="2" id="KW-0812">Transmembrane</keyword>
<dbReference type="EMBL" id="CP092883">
    <property type="protein sequence ID" value="UYV82325.1"/>
    <property type="molecule type" value="Genomic_DNA"/>
</dbReference>
<feature type="domain" description="Receptor ligand binding region" evidence="7">
    <location>
        <begin position="16"/>
        <end position="155"/>
    </location>
</feature>
<dbReference type="PANTHER" id="PTHR24060">
    <property type="entry name" value="METABOTROPIC GLUTAMATE RECEPTOR"/>
    <property type="match status" value="1"/>
</dbReference>
<reference evidence="9 10" key="1">
    <citation type="submission" date="2022-01" db="EMBL/GenBank/DDBJ databases">
        <title>A chromosomal length assembly of Cordylochernes scorpioides.</title>
        <authorList>
            <person name="Zeh D."/>
            <person name="Zeh J."/>
        </authorList>
    </citation>
    <scope>NUCLEOTIDE SEQUENCE [LARGE SCALE GENOMIC DNA]</scope>
    <source>
        <strain evidence="9">IN4F17</strain>
        <tissue evidence="9">Whole Body</tissue>
    </source>
</reference>
<keyword evidence="6" id="KW-0325">Glycoprotein</keyword>